<dbReference type="InterPro" id="IPR026325">
    <property type="entry name" value="DUF932"/>
</dbReference>
<dbReference type="Pfam" id="PF06067">
    <property type="entry name" value="DUF932"/>
    <property type="match status" value="1"/>
</dbReference>
<protein>
    <submittedName>
        <fullName evidence="1">DUF932 domain-containing protein</fullName>
    </submittedName>
</protein>
<dbReference type="Proteomes" id="UP001236569">
    <property type="component" value="Unassembled WGS sequence"/>
</dbReference>
<evidence type="ECO:0000313" key="1">
    <source>
        <dbReference type="EMBL" id="MDI9867562.1"/>
    </source>
</evidence>
<reference evidence="1 2" key="1">
    <citation type="submission" date="2023-05" db="EMBL/GenBank/DDBJ databases">
        <title>Novel species of genus Flectobacillus isolated from stream in China.</title>
        <authorList>
            <person name="Lu H."/>
        </authorList>
    </citation>
    <scope>NUCLEOTIDE SEQUENCE [LARGE SCALE GENOMIC DNA]</scope>
    <source>
        <strain evidence="1 2">DC10W</strain>
    </source>
</reference>
<gene>
    <name evidence="1" type="ORF">QM480_24670</name>
</gene>
<name>A0ABT6YVC7_9BACT</name>
<proteinExistence type="predicted"/>
<sequence>MESKATLKGRKASFENILFNVEQIPLDSERTILQDYNFTGQFSSAIYCPGMNKILHMAGSNYNLVTNEELMLPIYDRLKQTFGESGITVRCTNEDDRRFSVRFILNESEIKVMEKDYSNLMIEVQNSYDGTLQHSISIYYWRQICSNGLMAWKKGNTYAQKHDKDYLINLKKILTKLNTLDEQMDSFRKLTDRRVTTKELEEIMLKARELKNHDAFPKKIIPEVPLRILQEAEQLEQEPNAWLVYNGFNYFLNHDERIGLGMDSKERIDNNILSLIQHQLQIN</sequence>
<dbReference type="RefSeq" id="WP_283372188.1">
    <property type="nucleotide sequence ID" value="NZ_JASHID010000036.1"/>
</dbReference>
<comment type="caution">
    <text evidence="1">The sequence shown here is derived from an EMBL/GenBank/DDBJ whole genome shotgun (WGS) entry which is preliminary data.</text>
</comment>
<organism evidence="1 2">
    <name type="scientific">Flectobacillus longus</name>
    <dbReference type="NCBI Taxonomy" id="2984207"/>
    <lineage>
        <taxon>Bacteria</taxon>
        <taxon>Pseudomonadati</taxon>
        <taxon>Bacteroidota</taxon>
        <taxon>Cytophagia</taxon>
        <taxon>Cytophagales</taxon>
        <taxon>Flectobacillaceae</taxon>
        <taxon>Flectobacillus</taxon>
    </lineage>
</organism>
<dbReference type="EMBL" id="JASHID010000036">
    <property type="protein sequence ID" value="MDI9867562.1"/>
    <property type="molecule type" value="Genomic_DNA"/>
</dbReference>
<evidence type="ECO:0000313" key="2">
    <source>
        <dbReference type="Proteomes" id="UP001236569"/>
    </source>
</evidence>
<keyword evidence="2" id="KW-1185">Reference proteome</keyword>
<accession>A0ABT6YVC7</accession>